<name>M4DT41_BRACM</name>
<evidence type="ECO:0000313" key="1">
    <source>
        <dbReference type="EnsemblPlants" id="Bra019684.1-P"/>
    </source>
</evidence>
<dbReference type="Gramene" id="Bra019684.1">
    <property type="protein sequence ID" value="Bra019684.1-P"/>
    <property type="gene ID" value="Bra019684"/>
</dbReference>
<dbReference type="Proteomes" id="UP000011750">
    <property type="component" value="Chromosome A06"/>
</dbReference>
<dbReference type="AlphaFoldDB" id="M4DT41"/>
<reference evidence="1 2" key="1">
    <citation type="journal article" date="2011" name="Nat. Genet.">
        <title>The genome of the mesopolyploid crop species Brassica rapa.</title>
        <authorList>
            <consortium name="Brassica rapa Genome Sequencing Project Consortium"/>
            <person name="Wang X."/>
            <person name="Wang H."/>
            <person name="Wang J."/>
            <person name="Sun R."/>
            <person name="Wu J."/>
            <person name="Liu S."/>
            <person name="Bai Y."/>
            <person name="Mun J.H."/>
            <person name="Bancroft I."/>
            <person name="Cheng F."/>
            <person name="Huang S."/>
            <person name="Li X."/>
            <person name="Hua W."/>
            <person name="Wang J."/>
            <person name="Wang X."/>
            <person name="Freeling M."/>
            <person name="Pires J.C."/>
            <person name="Paterson A.H."/>
            <person name="Chalhoub B."/>
            <person name="Wang B."/>
            <person name="Hayward A."/>
            <person name="Sharpe A.G."/>
            <person name="Park B.S."/>
            <person name="Weisshaar B."/>
            <person name="Liu B."/>
            <person name="Li B."/>
            <person name="Liu B."/>
            <person name="Tong C."/>
            <person name="Song C."/>
            <person name="Duran C."/>
            <person name="Peng C."/>
            <person name="Geng C."/>
            <person name="Koh C."/>
            <person name="Lin C."/>
            <person name="Edwards D."/>
            <person name="Mu D."/>
            <person name="Shen D."/>
            <person name="Soumpourou E."/>
            <person name="Li F."/>
            <person name="Fraser F."/>
            <person name="Conant G."/>
            <person name="Lassalle G."/>
            <person name="King G.J."/>
            <person name="Bonnema G."/>
            <person name="Tang H."/>
            <person name="Wang H."/>
            <person name="Belcram H."/>
            <person name="Zhou H."/>
            <person name="Hirakawa H."/>
            <person name="Abe H."/>
            <person name="Guo H."/>
            <person name="Wang H."/>
            <person name="Jin H."/>
            <person name="Parkin I.A."/>
            <person name="Batley J."/>
            <person name="Kim J.S."/>
            <person name="Just J."/>
            <person name="Li J."/>
            <person name="Xu J."/>
            <person name="Deng J."/>
            <person name="Kim J.A."/>
            <person name="Li J."/>
            <person name="Yu J."/>
            <person name="Meng J."/>
            <person name="Wang J."/>
            <person name="Min J."/>
            <person name="Poulain J."/>
            <person name="Wang J."/>
            <person name="Hatakeyama K."/>
            <person name="Wu K."/>
            <person name="Wang L."/>
            <person name="Fang L."/>
            <person name="Trick M."/>
            <person name="Links M.G."/>
            <person name="Zhao M."/>
            <person name="Jin M."/>
            <person name="Ramchiary N."/>
            <person name="Drou N."/>
            <person name="Berkman P.J."/>
            <person name="Cai Q."/>
            <person name="Huang Q."/>
            <person name="Li R."/>
            <person name="Tabata S."/>
            <person name="Cheng S."/>
            <person name="Zhang S."/>
            <person name="Zhang S."/>
            <person name="Huang S."/>
            <person name="Sato S."/>
            <person name="Sun S."/>
            <person name="Kwon S.J."/>
            <person name="Choi S.R."/>
            <person name="Lee T.H."/>
            <person name="Fan W."/>
            <person name="Zhao X."/>
            <person name="Tan X."/>
            <person name="Xu X."/>
            <person name="Wang Y."/>
            <person name="Qiu Y."/>
            <person name="Yin Y."/>
            <person name="Li Y."/>
            <person name="Du Y."/>
            <person name="Liao Y."/>
            <person name="Lim Y."/>
            <person name="Narusaka Y."/>
            <person name="Wang Y."/>
            <person name="Wang Z."/>
            <person name="Li Z."/>
            <person name="Wang Z."/>
            <person name="Xiong Z."/>
            <person name="Zhang Z."/>
        </authorList>
    </citation>
    <scope>NUCLEOTIDE SEQUENCE [LARGE SCALE GENOMIC DNA]</scope>
    <source>
        <strain evidence="1 2">cv. Chiifu-401-42</strain>
    </source>
</reference>
<keyword evidence="2" id="KW-1185">Reference proteome</keyword>
<proteinExistence type="predicted"/>
<reference evidence="1" key="3">
    <citation type="submission" date="2023-03" db="UniProtKB">
        <authorList>
            <consortium name="EnsemblPlants"/>
        </authorList>
    </citation>
    <scope>IDENTIFICATION</scope>
    <source>
        <strain evidence="1">cv. Chiifu-401-42</strain>
    </source>
</reference>
<accession>M4DT41</accession>
<dbReference type="InParanoid" id="M4DT41"/>
<reference evidence="1 2" key="2">
    <citation type="journal article" date="2018" name="Hortic Res">
        <title>Improved Brassica rapa reference genome by single-molecule sequencing and chromosome conformation capture technologies.</title>
        <authorList>
            <person name="Zhang L."/>
            <person name="Cai X."/>
            <person name="Wu J."/>
            <person name="Liu M."/>
            <person name="Grob S."/>
            <person name="Cheng F."/>
            <person name="Liang J."/>
            <person name="Cai C."/>
            <person name="Liu Z."/>
            <person name="Liu B."/>
            <person name="Wang F."/>
            <person name="Li S."/>
            <person name="Liu F."/>
            <person name="Li X."/>
            <person name="Cheng L."/>
            <person name="Yang W."/>
            <person name="Li M.H."/>
            <person name="Grossniklaus U."/>
            <person name="Zheng H."/>
            <person name="Wang X."/>
        </authorList>
    </citation>
    <scope>NUCLEOTIDE SEQUENCE [LARGE SCALE GENOMIC DNA]</scope>
    <source>
        <strain evidence="1 2">cv. Chiifu-401-42</strain>
    </source>
</reference>
<dbReference type="HOGENOM" id="CLU_1549779_0_0_1"/>
<organism evidence="1 2">
    <name type="scientific">Brassica campestris</name>
    <name type="common">Field mustard</name>
    <dbReference type="NCBI Taxonomy" id="3711"/>
    <lineage>
        <taxon>Eukaryota</taxon>
        <taxon>Viridiplantae</taxon>
        <taxon>Streptophyta</taxon>
        <taxon>Embryophyta</taxon>
        <taxon>Tracheophyta</taxon>
        <taxon>Spermatophyta</taxon>
        <taxon>Magnoliopsida</taxon>
        <taxon>eudicotyledons</taxon>
        <taxon>Gunneridae</taxon>
        <taxon>Pentapetalae</taxon>
        <taxon>rosids</taxon>
        <taxon>malvids</taxon>
        <taxon>Brassicales</taxon>
        <taxon>Brassicaceae</taxon>
        <taxon>Brassiceae</taxon>
        <taxon>Brassica</taxon>
    </lineage>
</organism>
<dbReference type="EnsemblPlants" id="Bra019684.1">
    <property type="protein sequence ID" value="Bra019684.1-P"/>
    <property type="gene ID" value="Bra019684"/>
</dbReference>
<sequence length="173" mass="20306">MLPIQDKNDQLRSSRLISQLGRLKLLWTLYVMRAPFFTMYTRIPSIMGLSLLLVPISTVDRCFSTNGTIIKVDRFEVGQCTMYTRLRTILLLSVSSPPPRCPRTKFYVDTTIPAIETFTERLYHWIRRIESEVSTIVSERGYIVKRAQQIEVLIKTSCSWRLLEPLWMELSWK</sequence>
<evidence type="ECO:0000313" key="2">
    <source>
        <dbReference type="Proteomes" id="UP000011750"/>
    </source>
</evidence>
<protein>
    <submittedName>
        <fullName evidence="1">Uncharacterized protein</fullName>
    </submittedName>
</protein>